<evidence type="ECO:0000256" key="2">
    <source>
        <dbReference type="SAM" id="Phobius"/>
    </source>
</evidence>
<feature type="transmembrane region" description="Helical" evidence="2">
    <location>
        <begin position="63"/>
        <end position="80"/>
    </location>
</feature>
<keyword evidence="4" id="KW-1185">Reference proteome</keyword>
<dbReference type="RefSeq" id="WP_286217746.1">
    <property type="nucleotide sequence ID" value="NZ_AP027729.1"/>
</dbReference>
<feature type="transmembrane region" description="Helical" evidence="2">
    <location>
        <begin position="86"/>
        <end position="107"/>
    </location>
</feature>
<evidence type="ECO:0000313" key="4">
    <source>
        <dbReference type="Proteomes" id="UP001321475"/>
    </source>
</evidence>
<dbReference type="EMBL" id="AP027729">
    <property type="protein sequence ID" value="BDZ43533.1"/>
    <property type="molecule type" value="Genomic_DNA"/>
</dbReference>
<dbReference type="InterPro" id="IPR021215">
    <property type="entry name" value="DUF2752"/>
</dbReference>
<feature type="transmembrane region" description="Helical" evidence="2">
    <location>
        <begin position="119"/>
        <end position="143"/>
    </location>
</feature>
<protein>
    <recommendedName>
        <fullName evidence="5">DUF2752 domain-containing protein</fullName>
    </recommendedName>
</protein>
<sequence>MRGTGPDERATGTAVRSSPGAVPVDPRPVGAGPAGAVGPAPVDGLAAPGSPVLRSGARGARDPLVIGGLVAAATVYVALVDPNRPGHYLFCPLLALTGLYCPACGGLRSTHAMTRFDLAGAWSANALWTVLAPVLVVAWGAWLLRAWRGRARRWSVPMWVPPALLAVVVVFGVLRNVPALAALAP</sequence>
<keyword evidence="2" id="KW-0472">Membrane</keyword>
<evidence type="ECO:0000256" key="1">
    <source>
        <dbReference type="SAM" id="MobiDB-lite"/>
    </source>
</evidence>
<feature type="transmembrane region" description="Helical" evidence="2">
    <location>
        <begin position="163"/>
        <end position="184"/>
    </location>
</feature>
<reference evidence="4" key="1">
    <citation type="journal article" date="2019" name="Int. J. Syst. Evol. Microbiol.">
        <title>The Global Catalogue of Microorganisms (GCM) 10K type strain sequencing project: providing services to taxonomists for standard genome sequencing and annotation.</title>
        <authorList>
            <consortium name="The Broad Institute Genomics Platform"/>
            <consortium name="The Broad Institute Genome Sequencing Center for Infectious Disease"/>
            <person name="Wu L."/>
            <person name="Ma J."/>
        </authorList>
    </citation>
    <scope>NUCLEOTIDE SEQUENCE [LARGE SCALE GENOMIC DNA]</scope>
    <source>
        <strain evidence="4">NBRC 108565</strain>
    </source>
</reference>
<dbReference type="Pfam" id="PF10825">
    <property type="entry name" value="DUF2752"/>
    <property type="match status" value="1"/>
</dbReference>
<keyword evidence="2" id="KW-1133">Transmembrane helix</keyword>
<accession>A0ABM8G5V4</accession>
<evidence type="ECO:0008006" key="5">
    <source>
        <dbReference type="Google" id="ProtNLM"/>
    </source>
</evidence>
<dbReference type="Proteomes" id="UP001321475">
    <property type="component" value="Chromosome"/>
</dbReference>
<proteinExistence type="predicted"/>
<keyword evidence="2" id="KW-0812">Transmembrane</keyword>
<feature type="region of interest" description="Disordered" evidence="1">
    <location>
        <begin position="1"/>
        <end position="35"/>
    </location>
</feature>
<name>A0ABM8G5V4_9CELL</name>
<gene>
    <name evidence="3" type="ORF">GCM10025865_28320</name>
</gene>
<organism evidence="3 4">
    <name type="scientific">Paraoerskovia sediminicola</name>
    <dbReference type="NCBI Taxonomy" id="1138587"/>
    <lineage>
        <taxon>Bacteria</taxon>
        <taxon>Bacillati</taxon>
        <taxon>Actinomycetota</taxon>
        <taxon>Actinomycetes</taxon>
        <taxon>Micrococcales</taxon>
        <taxon>Cellulomonadaceae</taxon>
        <taxon>Paraoerskovia</taxon>
    </lineage>
</organism>
<feature type="compositionally biased region" description="Low complexity" evidence="1">
    <location>
        <begin position="19"/>
        <end position="35"/>
    </location>
</feature>
<feature type="compositionally biased region" description="Basic and acidic residues" evidence="1">
    <location>
        <begin position="1"/>
        <end position="10"/>
    </location>
</feature>
<evidence type="ECO:0000313" key="3">
    <source>
        <dbReference type="EMBL" id="BDZ43533.1"/>
    </source>
</evidence>